<sequence length="434" mass="48847">MLRLAWLCLQGALAQDIDLEALLGGLGGMSKGGKGGSDRLCPTGKIPVPKLDHHERMMANGCGPQGLVIKEPYGLYRCCNSHDVCFSVCGTSHKFCEDQFSRCMNEVCEQKSPSEREECTQQATSFSSMTKAFGKGFHQASQKDSCECAPKAEAKERHREYLENFYRAYNSSKQSDAHDDLSEWGGKEAELYFDLVKTYGHMFVEFTDVPKQFDAIPKVAGTFRGAPKFLNSNQVLLYRGSDDDQDVPCWKLSWKEDGDDDEDSDEANERMLLEQLWSAEDVTEDVPDHKIGWDFSQKGGTASAPPTGSWTHDKGVGIWGSPGKNPVHVNKLDNPPLPLLLSALGLAKKYIVEYMVRWLMEATWERLSAQTFEQILATAILLDISPLRMRCLRFAEHCSAIRARYDEGGFTEPLVSFELQAIWPQRETKRRRVF</sequence>
<reference evidence="1" key="1">
    <citation type="submission" date="2023-08" db="EMBL/GenBank/DDBJ databases">
        <authorList>
            <person name="Chen Y."/>
            <person name="Shah S."/>
            <person name="Dougan E. K."/>
            <person name="Thang M."/>
            <person name="Chan C."/>
        </authorList>
    </citation>
    <scope>NUCLEOTIDE SEQUENCE</scope>
</reference>
<comment type="caution">
    <text evidence="1">The sequence shown here is derived from an EMBL/GenBank/DDBJ whole genome shotgun (WGS) entry which is preliminary data.</text>
</comment>
<name>A0AA36IZX9_9DINO</name>
<dbReference type="GO" id="GO:0016042">
    <property type="term" value="P:lipid catabolic process"/>
    <property type="evidence" value="ECO:0007669"/>
    <property type="project" value="InterPro"/>
</dbReference>
<proteinExistence type="predicted"/>
<dbReference type="GO" id="GO:0005509">
    <property type="term" value="F:calcium ion binding"/>
    <property type="evidence" value="ECO:0007669"/>
    <property type="project" value="InterPro"/>
</dbReference>
<dbReference type="GO" id="GO:0050482">
    <property type="term" value="P:arachidonate secretion"/>
    <property type="evidence" value="ECO:0007669"/>
    <property type="project" value="InterPro"/>
</dbReference>
<accession>A0AA36IZX9</accession>
<organism evidence="1 2">
    <name type="scientific">Effrenium voratum</name>
    <dbReference type="NCBI Taxonomy" id="2562239"/>
    <lineage>
        <taxon>Eukaryota</taxon>
        <taxon>Sar</taxon>
        <taxon>Alveolata</taxon>
        <taxon>Dinophyceae</taxon>
        <taxon>Suessiales</taxon>
        <taxon>Symbiodiniaceae</taxon>
        <taxon>Effrenium</taxon>
    </lineage>
</organism>
<dbReference type="GO" id="GO:0004623">
    <property type="term" value="F:phospholipase A2 activity"/>
    <property type="evidence" value="ECO:0007669"/>
    <property type="project" value="InterPro"/>
</dbReference>
<protein>
    <submittedName>
        <fullName evidence="1">Uncharacterized protein</fullName>
    </submittedName>
</protein>
<keyword evidence="2" id="KW-1185">Reference proteome</keyword>
<evidence type="ECO:0000313" key="1">
    <source>
        <dbReference type="EMBL" id="CAJ1395968.1"/>
    </source>
</evidence>
<dbReference type="InterPro" id="IPR036444">
    <property type="entry name" value="PLipase_A2_dom_sf"/>
</dbReference>
<evidence type="ECO:0000313" key="2">
    <source>
        <dbReference type="Proteomes" id="UP001178507"/>
    </source>
</evidence>
<dbReference type="GO" id="GO:0005576">
    <property type="term" value="C:extracellular region"/>
    <property type="evidence" value="ECO:0007669"/>
    <property type="project" value="InterPro"/>
</dbReference>
<dbReference type="InterPro" id="IPR010711">
    <property type="entry name" value="PLA2G12"/>
</dbReference>
<dbReference type="GO" id="GO:0006644">
    <property type="term" value="P:phospholipid metabolic process"/>
    <property type="evidence" value="ECO:0007669"/>
    <property type="project" value="InterPro"/>
</dbReference>
<dbReference type="PANTHER" id="PTHR12824:SF8">
    <property type="entry name" value="GXIVSPLA2, ISOFORM A"/>
    <property type="match status" value="1"/>
</dbReference>
<gene>
    <name evidence="1" type="ORF">EVOR1521_LOCUS20273</name>
</gene>
<dbReference type="Gene3D" id="1.20.90.10">
    <property type="entry name" value="Phospholipase A2 domain"/>
    <property type="match status" value="1"/>
</dbReference>
<dbReference type="PANTHER" id="PTHR12824">
    <property type="entry name" value="GROUP XII SECRETORY PHOSPHOLIPASE A2 FAMILY MEMBER"/>
    <property type="match status" value="1"/>
</dbReference>
<dbReference type="EMBL" id="CAUJNA010003216">
    <property type="protein sequence ID" value="CAJ1395968.1"/>
    <property type="molecule type" value="Genomic_DNA"/>
</dbReference>
<dbReference type="Proteomes" id="UP001178507">
    <property type="component" value="Unassembled WGS sequence"/>
</dbReference>
<dbReference type="SUPFAM" id="SSF48619">
    <property type="entry name" value="Phospholipase A2, PLA2"/>
    <property type="match status" value="1"/>
</dbReference>
<dbReference type="Pfam" id="PF06951">
    <property type="entry name" value="PLA2G12"/>
    <property type="match status" value="1"/>
</dbReference>
<dbReference type="AlphaFoldDB" id="A0AA36IZX9"/>